<gene>
    <name evidence="3" type="ORF">C1I89_03120</name>
</gene>
<dbReference type="EMBL" id="POQS01000001">
    <property type="protein sequence ID" value="PND35925.1"/>
    <property type="molecule type" value="Genomic_DNA"/>
</dbReference>
<comment type="similarity">
    <text evidence="1">Belongs to the metallo-dependent hydrolases superfamily.</text>
</comment>
<evidence type="ECO:0000259" key="2">
    <source>
        <dbReference type="Pfam" id="PF04909"/>
    </source>
</evidence>
<name>A0A2N8KR45_9BURK</name>
<feature type="domain" description="Amidohydrolase-related" evidence="2">
    <location>
        <begin position="12"/>
        <end position="295"/>
    </location>
</feature>
<dbReference type="AlphaFoldDB" id="A0A2N8KR45"/>
<dbReference type="InterPro" id="IPR006680">
    <property type="entry name" value="Amidohydro-rel"/>
</dbReference>
<dbReference type="Gene3D" id="3.20.20.140">
    <property type="entry name" value="Metal-dependent hydrolases"/>
    <property type="match status" value="1"/>
</dbReference>
<dbReference type="InterPro" id="IPR052350">
    <property type="entry name" value="Metallo-dep_Lactonases"/>
</dbReference>
<dbReference type="Proteomes" id="UP000235994">
    <property type="component" value="Unassembled WGS sequence"/>
</dbReference>
<accession>A0A2N8KR45</accession>
<dbReference type="PANTHER" id="PTHR43569:SF2">
    <property type="entry name" value="AMIDOHYDROLASE-RELATED DOMAIN-CONTAINING PROTEIN"/>
    <property type="match status" value="1"/>
</dbReference>
<protein>
    <submittedName>
        <fullName evidence="3">Amidohydrolase</fullName>
    </submittedName>
</protein>
<proteinExistence type="inferred from homology"/>
<organism evidence="3 4">
    <name type="scientific">Achromobacter pulmonis</name>
    <dbReference type="NCBI Taxonomy" id="1389932"/>
    <lineage>
        <taxon>Bacteria</taxon>
        <taxon>Pseudomonadati</taxon>
        <taxon>Pseudomonadota</taxon>
        <taxon>Betaproteobacteria</taxon>
        <taxon>Burkholderiales</taxon>
        <taxon>Alcaligenaceae</taxon>
        <taxon>Achromobacter</taxon>
    </lineage>
</organism>
<dbReference type="Pfam" id="PF04909">
    <property type="entry name" value="Amidohydro_2"/>
    <property type="match status" value="1"/>
</dbReference>
<dbReference type="PANTHER" id="PTHR43569">
    <property type="entry name" value="AMIDOHYDROLASE"/>
    <property type="match status" value="1"/>
</dbReference>
<evidence type="ECO:0000256" key="1">
    <source>
        <dbReference type="ARBA" id="ARBA00038310"/>
    </source>
</evidence>
<comment type="caution">
    <text evidence="3">The sequence shown here is derived from an EMBL/GenBank/DDBJ whole genome shotgun (WGS) entry which is preliminary data.</text>
</comment>
<sequence length="296" mass="32196">MNHATPAVPPRIDAHVHFWRYSAEGHPWIGADMAALRQDRNPADLLPALQAAGLDGVVAVQARGSIAETDFLLELARRHGWIRGVVGWADLAGGDLEARLEAWRGTPRLCGLRHQVQDEPDPDAFLASPAVRRGIALLQARGHAYDVLVRSPQMDAAAAFCARHDAHWLVLDHLGKPPLAAMASDAGAHARWRASLDKFRDMGHVACKLSGLVTEADWRRGLQATDRADIIRCLDAALRVFGPRRLMYGSDWPVCLLAGAYGEAHQIVEDWARGRLSADERAALWGGAAAACYGLT</sequence>
<reference evidence="3 4" key="1">
    <citation type="submission" date="2018-01" db="EMBL/GenBank/DDBJ databases">
        <title>The draft genome of an aniline degradation strain ANB-1.</title>
        <authorList>
            <person name="Zhang L."/>
            <person name="Jiang J."/>
        </authorList>
    </citation>
    <scope>NUCLEOTIDE SEQUENCE [LARGE SCALE GENOMIC DNA]</scope>
    <source>
        <strain evidence="3 4">ANB-1</strain>
    </source>
</reference>
<keyword evidence="4" id="KW-1185">Reference proteome</keyword>
<evidence type="ECO:0000313" key="4">
    <source>
        <dbReference type="Proteomes" id="UP000235994"/>
    </source>
</evidence>
<keyword evidence="3" id="KW-0378">Hydrolase</keyword>
<dbReference type="GO" id="GO:0016787">
    <property type="term" value="F:hydrolase activity"/>
    <property type="evidence" value="ECO:0007669"/>
    <property type="project" value="UniProtKB-KW"/>
</dbReference>
<dbReference type="InterPro" id="IPR032466">
    <property type="entry name" value="Metal_Hydrolase"/>
</dbReference>
<evidence type="ECO:0000313" key="3">
    <source>
        <dbReference type="EMBL" id="PND35925.1"/>
    </source>
</evidence>
<dbReference type="SUPFAM" id="SSF51556">
    <property type="entry name" value="Metallo-dependent hydrolases"/>
    <property type="match status" value="1"/>
</dbReference>